<accession>A0ABY9K7M9</accession>
<dbReference type="GO" id="GO:0008233">
    <property type="term" value="F:peptidase activity"/>
    <property type="evidence" value="ECO:0007669"/>
    <property type="project" value="UniProtKB-KW"/>
</dbReference>
<dbReference type="GO" id="GO:0006508">
    <property type="term" value="P:proteolysis"/>
    <property type="evidence" value="ECO:0007669"/>
    <property type="project" value="UniProtKB-KW"/>
</dbReference>
<reference evidence="2 3" key="1">
    <citation type="submission" date="2023-08" db="EMBL/GenBank/DDBJ databases">
        <title>Pathogen: clinical or host-associated sample.</title>
        <authorList>
            <person name="Hergert J."/>
            <person name="Casey R."/>
            <person name="Wagner J."/>
            <person name="Young E.L."/>
            <person name="Oakeson K.F."/>
        </authorList>
    </citation>
    <scope>NUCLEOTIDE SEQUENCE [LARGE SCALE GENOMIC DNA]</scope>
    <source>
        <strain evidence="2 3">UPHL-collab-2</strain>
    </source>
</reference>
<dbReference type="EMBL" id="CP132314">
    <property type="protein sequence ID" value="WLS04587.1"/>
    <property type="molecule type" value="Genomic_DNA"/>
</dbReference>
<evidence type="ECO:0000259" key="1">
    <source>
        <dbReference type="Pfam" id="PF01434"/>
    </source>
</evidence>
<keyword evidence="2" id="KW-0378">Hydrolase</keyword>
<dbReference type="Gene3D" id="1.20.58.760">
    <property type="entry name" value="Peptidase M41"/>
    <property type="match status" value="1"/>
</dbReference>
<protein>
    <submittedName>
        <fullName evidence="2">ATP-dependent Zn protease</fullName>
    </submittedName>
</protein>
<proteinExistence type="predicted"/>
<dbReference type="PANTHER" id="PTHR23076">
    <property type="entry name" value="METALLOPROTEASE M41 FTSH"/>
    <property type="match status" value="1"/>
</dbReference>
<dbReference type="Pfam" id="PF01434">
    <property type="entry name" value="Peptidase_M41"/>
    <property type="match status" value="1"/>
</dbReference>
<dbReference type="InterPro" id="IPR037219">
    <property type="entry name" value="Peptidase_M41-like"/>
</dbReference>
<dbReference type="RefSeq" id="WP_306160689.1">
    <property type="nucleotide sequence ID" value="NZ_CP132314.1"/>
</dbReference>
<evidence type="ECO:0000313" key="3">
    <source>
        <dbReference type="Proteomes" id="UP001225788"/>
    </source>
</evidence>
<keyword evidence="3" id="KW-1185">Reference proteome</keyword>
<dbReference type="PANTHER" id="PTHR23076:SF97">
    <property type="entry name" value="ATP-DEPENDENT ZINC METALLOPROTEASE YME1L1"/>
    <property type="match status" value="1"/>
</dbReference>
<dbReference type="Proteomes" id="UP001225788">
    <property type="component" value="Chromosome"/>
</dbReference>
<dbReference type="SUPFAM" id="SSF140990">
    <property type="entry name" value="FtsH protease domain-like"/>
    <property type="match status" value="1"/>
</dbReference>
<organism evidence="2 3">
    <name type="scientific">Shinella oryzae</name>
    <dbReference type="NCBI Taxonomy" id="2871820"/>
    <lineage>
        <taxon>Bacteria</taxon>
        <taxon>Pseudomonadati</taxon>
        <taxon>Pseudomonadota</taxon>
        <taxon>Alphaproteobacteria</taxon>
        <taxon>Hyphomicrobiales</taxon>
        <taxon>Rhizobiaceae</taxon>
        <taxon>Shinella</taxon>
    </lineage>
</organism>
<keyword evidence="2" id="KW-0645">Protease</keyword>
<feature type="domain" description="Peptidase M41" evidence="1">
    <location>
        <begin position="64"/>
        <end position="237"/>
    </location>
</feature>
<dbReference type="InterPro" id="IPR000642">
    <property type="entry name" value="Peptidase_M41"/>
</dbReference>
<evidence type="ECO:0000313" key="2">
    <source>
        <dbReference type="EMBL" id="WLS04587.1"/>
    </source>
</evidence>
<gene>
    <name evidence="2" type="ORF">Q9315_08265</name>
</gene>
<name>A0ABY9K7M9_9HYPH</name>
<sequence>MTDAADHTSSTENLRPLALLAMGRTGADIERLVREVRRRLRRAGRAMAWADLEAAFRDGQAAMSDDLRWRASMHEAGHAAVYMLTGTADVNAASIGLHGLGMVATSANDHLPQNEAWLMNTMAALLAGRTAELLVIGEVLAGAGGGDESDLARATVMGLAAETQLGFSAYQPLLCKPPGMAMSDLALDRQLAERVNARLLAAEAIARNLLEQHRDLHHEIATRLNATGIVSGDELREMIGGAADPPSQTSPMRK</sequence>